<keyword evidence="3" id="KW-1185">Reference proteome</keyword>
<dbReference type="AlphaFoldDB" id="A0A8J5S6H4"/>
<comment type="caution">
    <text evidence="2">The sequence shown here is derived from an EMBL/GenBank/DDBJ whole genome shotgun (WGS) entry which is preliminary data.</text>
</comment>
<proteinExistence type="predicted"/>
<evidence type="ECO:0000256" key="1">
    <source>
        <dbReference type="SAM" id="SignalP"/>
    </source>
</evidence>
<reference evidence="2" key="1">
    <citation type="journal article" date="2021" name="bioRxiv">
        <title>Whole Genome Assembly and Annotation of Northern Wild Rice, Zizania palustris L., Supports a Whole Genome Duplication in the Zizania Genus.</title>
        <authorList>
            <person name="Haas M."/>
            <person name="Kono T."/>
            <person name="Macchietto M."/>
            <person name="Millas R."/>
            <person name="McGilp L."/>
            <person name="Shao M."/>
            <person name="Duquette J."/>
            <person name="Hirsch C.N."/>
            <person name="Kimball J."/>
        </authorList>
    </citation>
    <scope>NUCLEOTIDE SEQUENCE</scope>
    <source>
        <tissue evidence="2">Fresh leaf tissue</tissue>
    </source>
</reference>
<evidence type="ECO:0008006" key="4">
    <source>
        <dbReference type="Google" id="ProtNLM"/>
    </source>
</evidence>
<protein>
    <recommendedName>
        <fullName evidence="4">Secreted protein</fullName>
    </recommendedName>
</protein>
<gene>
    <name evidence="2" type="ORF">GUJ93_ZPchr0003g17459</name>
</gene>
<organism evidence="2 3">
    <name type="scientific">Zizania palustris</name>
    <name type="common">Northern wild rice</name>
    <dbReference type="NCBI Taxonomy" id="103762"/>
    <lineage>
        <taxon>Eukaryota</taxon>
        <taxon>Viridiplantae</taxon>
        <taxon>Streptophyta</taxon>
        <taxon>Embryophyta</taxon>
        <taxon>Tracheophyta</taxon>
        <taxon>Spermatophyta</taxon>
        <taxon>Magnoliopsida</taxon>
        <taxon>Liliopsida</taxon>
        <taxon>Poales</taxon>
        <taxon>Poaceae</taxon>
        <taxon>BOP clade</taxon>
        <taxon>Oryzoideae</taxon>
        <taxon>Oryzeae</taxon>
        <taxon>Zizaniinae</taxon>
        <taxon>Zizania</taxon>
    </lineage>
</organism>
<name>A0A8J5S6H4_ZIZPA</name>
<evidence type="ECO:0000313" key="3">
    <source>
        <dbReference type="Proteomes" id="UP000729402"/>
    </source>
</evidence>
<reference evidence="2" key="2">
    <citation type="submission" date="2021-02" db="EMBL/GenBank/DDBJ databases">
        <authorList>
            <person name="Kimball J.A."/>
            <person name="Haas M.W."/>
            <person name="Macchietto M."/>
            <person name="Kono T."/>
            <person name="Duquette J."/>
            <person name="Shao M."/>
        </authorList>
    </citation>
    <scope>NUCLEOTIDE SEQUENCE</scope>
    <source>
        <tissue evidence="2">Fresh leaf tissue</tissue>
    </source>
</reference>
<feature type="signal peptide" evidence="1">
    <location>
        <begin position="1"/>
        <end position="17"/>
    </location>
</feature>
<keyword evidence="1" id="KW-0732">Signal</keyword>
<sequence length="114" mass="11878">MYLWAVGVGLLPPVVLPVAGLRTVPLPQLLSAQSPAASCAASASRPRAALQPLLAAAAACRRFGRRPAVPCARWPAVAAGCDAPTRHRRLCHADCRGQRQGCLVQSMCEALAAN</sequence>
<feature type="chain" id="PRO_5035246813" description="Secreted protein" evidence="1">
    <location>
        <begin position="18"/>
        <end position="114"/>
    </location>
</feature>
<dbReference type="Proteomes" id="UP000729402">
    <property type="component" value="Unassembled WGS sequence"/>
</dbReference>
<evidence type="ECO:0000313" key="2">
    <source>
        <dbReference type="EMBL" id="KAG8061392.1"/>
    </source>
</evidence>
<dbReference type="EMBL" id="JAAALK010000286">
    <property type="protein sequence ID" value="KAG8061392.1"/>
    <property type="molecule type" value="Genomic_DNA"/>
</dbReference>
<accession>A0A8J5S6H4</accession>